<organism evidence="1 2">
    <name type="scientific">Hypsizygus marmoreus</name>
    <name type="common">White beech mushroom</name>
    <name type="synonym">Agaricus marmoreus</name>
    <dbReference type="NCBI Taxonomy" id="39966"/>
    <lineage>
        <taxon>Eukaryota</taxon>
        <taxon>Fungi</taxon>
        <taxon>Dikarya</taxon>
        <taxon>Basidiomycota</taxon>
        <taxon>Agaricomycotina</taxon>
        <taxon>Agaricomycetes</taxon>
        <taxon>Agaricomycetidae</taxon>
        <taxon>Agaricales</taxon>
        <taxon>Tricholomatineae</taxon>
        <taxon>Lyophyllaceae</taxon>
        <taxon>Hypsizygus</taxon>
    </lineage>
</organism>
<protein>
    <submittedName>
        <fullName evidence="1">Uncharacterized protein</fullName>
    </submittedName>
</protein>
<evidence type="ECO:0000313" key="2">
    <source>
        <dbReference type="Proteomes" id="UP000076154"/>
    </source>
</evidence>
<proteinExistence type="predicted"/>
<dbReference type="Proteomes" id="UP000076154">
    <property type="component" value="Unassembled WGS sequence"/>
</dbReference>
<dbReference type="AlphaFoldDB" id="A0A369J970"/>
<reference evidence="1" key="1">
    <citation type="submission" date="2018-04" db="EMBL/GenBank/DDBJ databases">
        <title>Whole genome sequencing of Hypsizygus marmoreus.</title>
        <authorList>
            <person name="Choi I.-G."/>
            <person name="Min B."/>
            <person name="Kim J.-G."/>
            <person name="Kim S."/>
            <person name="Oh Y.-L."/>
            <person name="Kong W.-S."/>
            <person name="Park H."/>
            <person name="Jeong J."/>
            <person name="Song E.-S."/>
        </authorList>
    </citation>
    <scope>NUCLEOTIDE SEQUENCE [LARGE SCALE GENOMIC DNA]</scope>
    <source>
        <strain evidence="1">51987-8</strain>
    </source>
</reference>
<gene>
    <name evidence="1" type="ORF">Hypma_003495</name>
</gene>
<evidence type="ECO:0000313" key="1">
    <source>
        <dbReference type="EMBL" id="RDB15994.1"/>
    </source>
</evidence>
<dbReference type="InParanoid" id="A0A369J970"/>
<dbReference type="EMBL" id="LUEZ02000137">
    <property type="protein sequence ID" value="RDB15994.1"/>
    <property type="molecule type" value="Genomic_DNA"/>
</dbReference>
<name>A0A369J970_HYPMA</name>
<accession>A0A369J970</accession>
<keyword evidence="2" id="KW-1185">Reference proteome</keyword>
<sequence>MTIRLQLISQIEEFLETTLDKWATIDAHLRAQLGFLRGLKHLDKYVSDLPEDLPEHNKLASTIDRTFRITADLGRNKRATRAFVKGYKNNPLDSVSESQHFV</sequence>
<comment type="caution">
    <text evidence="1">The sequence shown here is derived from an EMBL/GenBank/DDBJ whole genome shotgun (WGS) entry which is preliminary data.</text>
</comment>